<proteinExistence type="predicted"/>
<sequence>MYQATWRDGTSVVVKEARHLSGLDAAGVDARVRLRHEYEALRRLDPYRAAPHPIDLIETEDGSFLIMEFLDGMTVHQEMSRFHPLIGRRPHRLSMTDFSRWCREVEDRLRNVTRVMAGCGIVHGDLHPANLIHVGHEVLVTDFESCSIDGVAVSSGIAAPWFQSDDTIPDPATTDDLHTLLVDPTCGPALVLHPNLRALISQAAVEDMMGNPTGLPHAWNLEDMTSELAKGIRASATPARADRLFPSDPYLFGHPGSEFGLMHGAAGIMAALAVTGYGVDANHVTWMKDRLATRPTLLPGLANGIEGIALGLSLCGQNDMAASLLHQSGILTITTNGSTDLTLGTGMAGRACALQSLSQRLSSKSLAHAAYTLWEQLAVAVRNTDVALPNGLFSGWEGIGLSLLASPLPDRHDLARHSLRLALATTTIVDGALFSGEGQIRWPYLGRGPAACGPLAARLDDDQTAKAVAQTCRCPLTESSGLHNGRAGLLLVLRQLVGDQDDAVRRHLMRLSWSMDRREEGTLLLGDHGLRFSSDLATGSAGALLALSRDPWRNMTRMLGICDDTCHGPLVTV</sequence>
<dbReference type="Proteomes" id="UP000256324">
    <property type="component" value="Unassembled WGS sequence"/>
</dbReference>
<dbReference type="EMBL" id="PCZS01000002">
    <property type="protein sequence ID" value="REB69506.1"/>
    <property type="molecule type" value="Genomic_DNA"/>
</dbReference>
<dbReference type="RefSeq" id="WP_063279841.1">
    <property type="nucleotide sequence ID" value="NZ_PCZS01000002.1"/>
</dbReference>
<keyword evidence="2" id="KW-1185">Reference proteome</keyword>
<protein>
    <submittedName>
        <fullName evidence="1">Lantipeptide synthetase</fullName>
    </submittedName>
</protein>
<name>A0ABX9I9T5_9ACTN</name>
<organism evidence="1 2">
    <name type="scientific">Cutibacterium namnetense</name>
    <dbReference type="NCBI Taxonomy" id="1574624"/>
    <lineage>
        <taxon>Bacteria</taxon>
        <taxon>Bacillati</taxon>
        <taxon>Actinomycetota</taxon>
        <taxon>Actinomycetes</taxon>
        <taxon>Propionibacteriales</taxon>
        <taxon>Propionibacteriaceae</taxon>
        <taxon>Cutibacterium</taxon>
    </lineage>
</organism>
<gene>
    <name evidence="1" type="ORF">CP880_08875</name>
</gene>
<reference evidence="1 2" key="1">
    <citation type="submission" date="2017-09" db="EMBL/GenBank/DDBJ databases">
        <authorList>
            <person name="Bumgarner R.E."/>
        </authorList>
    </citation>
    <scope>NUCLEOTIDE SEQUENCE [LARGE SCALE GENOMIC DNA]</scope>
    <source>
        <strain evidence="1 2">T34998</strain>
    </source>
</reference>
<dbReference type="InterPro" id="IPR011009">
    <property type="entry name" value="Kinase-like_dom_sf"/>
</dbReference>
<evidence type="ECO:0000313" key="2">
    <source>
        <dbReference type="Proteomes" id="UP000256324"/>
    </source>
</evidence>
<dbReference type="SUPFAM" id="SSF56112">
    <property type="entry name" value="Protein kinase-like (PK-like)"/>
    <property type="match status" value="1"/>
</dbReference>
<dbReference type="Gene3D" id="1.10.510.10">
    <property type="entry name" value="Transferase(Phosphotransferase) domain 1"/>
    <property type="match status" value="1"/>
</dbReference>
<dbReference type="SUPFAM" id="SSF158745">
    <property type="entry name" value="LanC-like"/>
    <property type="match status" value="1"/>
</dbReference>
<comment type="caution">
    <text evidence="1">The sequence shown here is derived from an EMBL/GenBank/DDBJ whole genome shotgun (WGS) entry which is preliminary data.</text>
</comment>
<accession>A0ABX9I9T5</accession>
<evidence type="ECO:0000313" key="1">
    <source>
        <dbReference type="EMBL" id="REB69506.1"/>
    </source>
</evidence>